<dbReference type="Proteomes" id="UP000278789">
    <property type="component" value="Segment"/>
</dbReference>
<sequence length="132" mass="15299">MWQLRFNALRDRIPRSSSATEWRYPLQILCGTTFSIHPRCNFGCTFWVLDQERESTMASKVYVPMDKIVTCKRCGASPLAWVKSEKTGKFYLAKVVRQEALTYDPHKCHPDMVENMKRAKAIDEANGVQFSF</sequence>
<name>A0A3G2KG97_9CAUD</name>
<organism evidence="1 2">
    <name type="scientific">Mycobacterium phage Fowlmouth</name>
    <dbReference type="NCBI Taxonomy" id="2419978"/>
    <lineage>
        <taxon>Viruses</taxon>
        <taxon>Duplodnaviria</taxon>
        <taxon>Heunggongvirae</taxon>
        <taxon>Uroviricota</taxon>
        <taxon>Caudoviricetes</taxon>
        <taxon>Fowlmouthvirus</taxon>
        <taxon>Fowlmouthvirus fowlmouth</taxon>
    </lineage>
</organism>
<protein>
    <submittedName>
        <fullName evidence="1">Uncharacterized protein</fullName>
    </submittedName>
</protein>
<proteinExistence type="predicted"/>
<evidence type="ECO:0000313" key="1">
    <source>
        <dbReference type="EMBL" id="AYN57988.1"/>
    </source>
</evidence>
<accession>A0A3G2KG97</accession>
<evidence type="ECO:0000313" key="2">
    <source>
        <dbReference type="Proteomes" id="UP000278789"/>
    </source>
</evidence>
<reference evidence="1" key="1">
    <citation type="submission" date="2018-09" db="EMBL/GenBank/DDBJ databases">
        <authorList>
            <person name="Bryant B."/>
            <person name="Burch A."/>
            <person name="Dorissaint R."/>
            <person name="Douthitt C."/>
            <person name="Garofalo J."/>
            <person name="Kuiack J."/>
            <person name="Marcillon S."/>
            <person name="Moreno J."/>
            <person name="Norus J."/>
            <person name="Parks M."/>
            <person name="Peroza J."/>
            <person name="Wilse K."/>
            <person name="Wiersma-Koch H."/>
            <person name="D'Elia T."/>
            <person name="Garlena R.A."/>
            <person name="Russell D.A."/>
            <person name="Pope W.H."/>
            <person name="Jacobs-Sera D."/>
            <person name="Hatfull G.F."/>
        </authorList>
    </citation>
    <scope>NUCLEOTIDE SEQUENCE [LARGE SCALE GENOMIC DNA]</scope>
</reference>
<keyword evidence="2" id="KW-1185">Reference proteome</keyword>
<gene>
    <name evidence="1" type="primary">38</name>
    <name evidence="1" type="ORF">SEA_FOWLMOUTH_38</name>
</gene>
<dbReference type="KEGG" id="vg:55611898"/>
<dbReference type="RefSeq" id="YP_009841706.1">
    <property type="nucleotide sequence ID" value="NC_048734.1"/>
</dbReference>
<dbReference type="GeneID" id="55611898"/>
<dbReference type="EMBL" id="MH834613">
    <property type="protein sequence ID" value="AYN57988.1"/>
    <property type="molecule type" value="Genomic_DNA"/>
</dbReference>